<evidence type="ECO:0000313" key="3">
    <source>
        <dbReference type="Proteomes" id="UP000651452"/>
    </source>
</evidence>
<proteinExistence type="predicted"/>
<gene>
    <name evidence="2" type="ORF">EKO04_008500</name>
</gene>
<accession>A0A8H7IZ56</accession>
<sequence length="253" mass="27032">MASSCTPSFGRMGNFAVPAASSVKMGSFTSATSTVASHRALKSSWRKPASLPSQPTAAPLRPTSISSPPHGDILLTTRPKPAGNCPWDAFGAARLSGRQAPQRAGAKQVLECVVGRVVSLPSQQSIPATSVVHKEAKGKPWEHPQVITETWQDENGVIFVKILTCTSFGGEGIVRKKEHHRRYFVEAKECQLACGSDASNKQTYVNCSPGADFTVEFEHLAPWPGSARGAIQFSPAALVDFEKCKDGRRGSGK</sequence>
<feature type="region of interest" description="Disordered" evidence="1">
    <location>
        <begin position="42"/>
        <end position="72"/>
    </location>
</feature>
<protein>
    <submittedName>
        <fullName evidence="2">Uncharacterized protein</fullName>
    </submittedName>
</protein>
<dbReference type="EMBL" id="RZGK01000015">
    <property type="protein sequence ID" value="KAF9693824.1"/>
    <property type="molecule type" value="Genomic_DNA"/>
</dbReference>
<keyword evidence="3" id="KW-1185">Reference proteome</keyword>
<reference evidence="2" key="2">
    <citation type="submission" date="2020-09" db="EMBL/GenBank/DDBJ databases">
        <title>Reference genome assembly for Australian Ascochyta lentis isolate Al4.</title>
        <authorList>
            <person name="Lee R.C."/>
            <person name="Farfan-Caceres L.M."/>
            <person name="Debler J.W."/>
            <person name="Williams A.H."/>
            <person name="Henares B.M."/>
        </authorList>
    </citation>
    <scope>NUCLEOTIDE SEQUENCE</scope>
    <source>
        <strain evidence="2">Al4</strain>
    </source>
</reference>
<organism evidence="2 3">
    <name type="scientific">Ascochyta lentis</name>
    <dbReference type="NCBI Taxonomy" id="205686"/>
    <lineage>
        <taxon>Eukaryota</taxon>
        <taxon>Fungi</taxon>
        <taxon>Dikarya</taxon>
        <taxon>Ascomycota</taxon>
        <taxon>Pezizomycotina</taxon>
        <taxon>Dothideomycetes</taxon>
        <taxon>Pleosporomycetidae</taxon>
        <taxon>Pleosporales</taxon>
        <taxon>Pleosporineae</taxon>
        <taxon>Didymellaceae</taxon>
        <taxon>Ascochyta</taxon>
    </lineage>
</organism>
<dbReference type="AlphaFoldDB" id="A0A8H7IZ56"/>
<name>A0A8H7IZ56_9PLEO</name>
<evidence type="ECO:0000256" key="1">
    <source>
        <dbReference type="SAM" id="MobiDB-lite"/>
    </source>
</evidence>
<comment type="caution">
    <text evidence="2">The sequence shown here is derived from an EMBL/GenBank/DDBJ whole genome shotgun (WGS) entry which is preliminary data.</text>
</comment>
<dbReference type="OrthoDB" id="3775889at2759"/>
<dbReference type="Proteomes" id="UP000651452">
    <property type="component" value="Unassembled WGS sequence"/>
</dbReference>
<reference evidence="2" key="1">
    <citation type="submission" date="2018-12" db="EMBL/GenBank/DDBJ databases">
        <authorList>
            <person name="Syme R.A."/>
            <person name="Farfan-Caceres L."/>
            <person name="Lichtenzveig J."/>
        </authorList>
    </citation>
    <scope>NUCLEOTIDE SEQUENCE</scope>
    <source>
        <strain evidence="2">Al4</strain>
    </source>
</reference>
<evidence type="ECO:0000313" key="2">
    <source>
        <dbReference type="EMBL" id="KAF9693824.1"/>
    </source>
</evidence>